<comment type="caution">
    <text evidence="5">The sequence shown here is derived from an EMBL/GenBank/DDBJ whole genome shotgun (WGS) entry which is preliminary data.</text>
</comment>
<dbReference type="PRINTS" id="PR01849">
    <property type="entry name" value="UBIQUITINACT"/>
</dbReference>
<dbReference type="GO" id="GO:0019948">
    <property type="term" value="F:SUMO activating enzyme activity"/>
    <property type="evidence" value="ECO:0007669"/>
    <property type="project" value="TreeGrafter"/>
</dbReference>
<sequence length="883" mass="98671">MQKTNTCDGIDEELYSRQLYVLGYEAMKKMQKATVLIVGADGLGQEIAKNVILAGISKVGIYDNESVAMRDLGAGFYFKEDSVGENRVDAILGSLKAINSYVEVDAESGELDSALASYNIVVSVNKALDYNLKLSKKCREAGLKFVVANSRGFFVQLFVDFNIHVCYDKTGAVASAGMINHITAQKSDKQLLVVLADGAKHSLEEEDTIKITKDGTSEFYARIKNIKNRSEFVVECDTPFVPAEKAFYEFEQIKTAVEIFHEPLEKAMKMPGKNVKHEYSYEDNLHSLFMGQNVDDKELKNEFDWSNETLLAPVCSVLGGFAAQEVIKGASGKFMPLNQFFYFHCAGLFNKDAVKQQRPSTPTRYSDYVKLLGESEFNKLKGTRLFLVGAGAIGCENIKNFVMTGIGSSGMIYVTDMDSIEKSNLNRQFLFKADDVGKVKSESACRRVLEMNGEYADSLKAYTIPVKEETENVFSDCFFEGLDVVSNALDNVQARTYIDERCVQHCRGMVDAGTLGTKGHVQVVVPHLTESYGSTTDPEETSIPLCTIRSYPNSIDHTIEWALAEFKSEFSESKDDVSINSQLSLIKLTEYAVSLFDLHFNKTVAKLLATFPPDHVTAEGVSFWLPPKRIPRPIRFDASDPLHLGFVLATVRLYCEANDVSFSHEAVESLAQDVRLVDFDHEKEALAKKHLVEFEKDSDHADFVYAAANLRARNYEIKEQTKHFITGVAGKIIPAIATTTAMVSGLGTFEIMKYVLQKKEVRNSFLDLAHPMYAAADPIDCTKNTYKKDGSVVTYTLWSRLKIKDRPLGEMVDELSRCYGDRVTDVSAGARILYMEAMPKFNKNLEKTVSELVGCVDGQKYIWINAMTEDEIDKELVQVELNR</sequence>
<dbReference type="Gene3D" id="3.40.50.720">
    <property type="entry name" value="NAD(P)-binding Rossmann-like Domain"/>
    <property type="match status" value="3"/>
</dbReference>
<dbReference type="GO" id="GO:0031510">
    <property type="term" value="C:SUMO activating enzyme complex"/>
    <property type="evidence" value="ECO:0007669"/>
    <property type="project" value="TreeGrafter"/>
</dbReference>
<dbReference type="Pfam" id="PF10585">
    <property type="entry name" value="UBA_E1_SCCH"/>
    <property type="match status" value="1"/>
</dbReference>
<proteinExistence type="inferred from homology"/>
<protein>
    <submittedName>
        <fullName evidence="5">UBA1</fullName>
    </submittedName>
</protein>
<evidence type="ECO:0000259" key="4">
    <source>
        <dbReference type="SMART" id="SM00985"/>
    </source>
</evidence>
<reference evidence="5 6" key="1">
    <citation type="journal article" date="2017" name="Environ. Microbiol.">
        <title>Decay of the glycolytic pathway and adaptation to intranuclear parasitism within Enterocytozoonidae microsporidia.</title>
        <authorList>
            <person name="Wiredu Boakye D."/>
            <person name="Jaroenlak P."/>
            <person name="Prachumwat A."/>
            <person name="Williams T.A."/>
            <person name="Bateman K.S."/>
            <person name="Itsathitphaisarn O."/>
            <person name="Sritunyalucksana K."/>
            <person name="Paszkiewicz K.H."/>
            <person name="Moore K.A."/>
            <person name="Stentiford G.D."/>
            <person name="Williams B.A."/>
        </authorList>
    </citation>
    <scope>NUCLEOTIDE SEQUENCE [LARGE SCALE GENOMIC DNA]</scope>
    <source>
        <strain evidence="5 6">GB1</strain>
    </source>
</reference>
<gene>
    <name evidence="5" type="primary">UBA1</name>
    <name evidence="5" type="ORF">ECANGB1_633</name>
</gene>
<dbReference type="InterPro" id="IPR035985">
    <property type="entry name" value="Ubiquitin-activating_enz"/>
</dbReference>
<dbReference type="VEuPathDB" id="MicrosporidiaDB:ECANGB1_633"/>
<dbReference type="InterPro" id="IPR018965">
    <property type="entry name" value="Ub-activating_enz_E1_C"/>
</dbReference>
<dbReference type="InterPro" id="IPR000011">
    <property type="entry name" value="UBQ/SUMO-activ_enz_E1-like"/>
</dbReference>
<dbReference type="SUPFAM" id="SSF69572">
    <property type="entry name" value="Activating enzymes of the ubiquitin-like proteins"/>
    <property type="match status" value="2"/>
</dbReference>
<dbReference type="InterPro" id="IPR042063">
    <property type="entry name" value="Ubi_acti_E1_SCCH"/>
</dbReference>
<dbReference type="EMBL" id="LWDP01000018">
    <property type="protein sequence ID" value="ORD94504.1"/>
    <property type="molecule type" value="Genomic_DNA"/>
</dbReference>
<evidence type="ECO:0000313" key="6">
    <source>
        <dbReference type="Proteomes" id="UP000192639"/>
    </source>
</evidence>
<feature type="domain" description="Ubiquitin-activating enzyme E1 C-terminal" evidence="4">
    <location>
        <begin position="762"/>
        <end position="879"/>
    </location>
</feature>
<comment type="similarity">
    <text evidence="2">Belongs to the ubiquitin-activating E1 family.</text>
</comment>
<dbReference type="Pfam" id="PF00899">
    <property type="entry name" value="ThiF"/>
    <property type="match status" value="2"/>
</dbReference>
<dbReference type="PANTHER" id="PTHR10953">
    <property type="entry name" value="UBIQUITIN-ACTIVATING ENZYME E1"/>
    <property type="match status" value="1"/>
</dbReference>
<organism evidence="5 6">
    <name type="scientific">Enterospora canceri</name>
    <dbReference type="NCBI Taxonomy" id="1081671"/>
    <lineage>
        <taxon>Eukaryota</taxon>
        <taxon>Fungi</taxon>
        <taxon>Fungi incertae sedis</taxon>
        <taxon>Microsporidia</taxon>
        <taxon>Enterocytozoonidae</taxon>
        <taxon>Enterospora</taxon>
    </lineage>
</organism>
<comment type="pathway">
    <text evidence="1">Protein modification; protein ubiquitination.</text>
</comment>
<accession>A0A1Y1S7T3</accession>
<dbReference type="SMR" id="A0A1Y1S7T3"/>
<dbReference type="InterPro" id="IPR000594">
    <property type="entry name" value="ThiF_NAD_FAD-bd"/>
</dbReference>
<dbReference type="InterPro" id="IPR019572">
    <property type="entry name" value="UBA_E1_SCCH"/>
</dbReference>
<evidence type="ECO:0000256" key="1">
    <source>
        <dbReference type="ARBA" id="ARBA00004906"/>
    </source>
</evidence>
<keyword evidence="6" id="KW-1185">Reference proteome</keyword>
<dbReference type="AlphaFoldDB" id="A0A1Y1S7T3"/>
<evidence type="ECO:0000256" key="2">
    <source>
        <dbReference type="ARBA" id="ARBA00005673"/>
    </source>
</evidence>
<keyword evidence="3" id="KW-0436">Ligase</keyword>
<dbReference type="PANTHER" id="PTHR10953:SF4">
    <property type="entry name" value="UBIQUITIN-ACTIVATING ENZYME E1 C-TERMINAL DOMAIN-CONTAINING PROTEIN"/>
    <property type="match status" value="1"/>
</dbReference>
<dbReference type="OrthoDB" id="10252231at2759"/>
<dbReference type="Gene3D" id="1.10.10.2660">
    <property type="entry name" value="Ubiquitin-activating enzyme E1, SCCH domain"/>
    <property type="match status" value="1"/>
</dbReference>
<dbReference type="GO" id="GO:0005737">
    <property type="term" value="C:cytoplasm"/>
    <property type="evidence" value="ECO:0007669"/>
    <property type="project" value="TreeGrafter"/>
</dbReference>
<evidence type="ECO:0000313" key="5">
    <source>
        <dbReference type="EMBL" id="ORD94504.1"/>
    </source>
</evidence>
<dbReference type="GO" id="GO:0016925">
    <property type="term" value="P:protein sumoylation"/>
    <property type="evidence" value="ECO:0007669"/>
    <property type="project" value="TreeGrafter"/>
</dbReference>
<dbReference type="Proteomes" id="UP000192639">
    <property type="component" value="Unassembled WGS sequence"/>
</dbReference>
<dbReference type="InterPro" id="IPR045886">
    <property type="entry name" value="ThiF/MoeB/HesA"/>
</dbReference>
<dbReference type="UniPathway" id="UPA00143"/>
<dbReference type="SMART" id="SM00985">
    <property type="entry name" value="UBA_e1_C"/>
    <property type="match status" value="1"/>
</dbReference>
<evidence type="ECO:0000256" key="3">
    <source>
        <dbReference type="ARBA" id="ARBA00022598"/>
    </source>
</evidence>
<dbReference type="GO" id="GO:0016567">
    <property type="term" value="P:protein ubiquitination"/>
    <property type="evidence" value="ECO:0007669"/>
    <property type="project" value="UniProtKB-UniPathway"/>
</dbReference>
<name>A0A1Y1S7T3_9MICR</name>
<dbReference type="Pfam" id="PF09358">
    <property type="entry name" value="E1_UFD"/>
    <property type="match status" value="1"/>
</dbReference>